<protein>
    <submittedName>
        <fullName evidence="2">ABA4-like family protein</fullName>
    </submittedName>
</protein>
<keyword evidence="1" id="KW-1133">Transmembrane helix</keyword>
<dbReference type="EMBL" id="JBHSJJ010000003">
    <property type="protein sequence ID" value="MFC4871474.1"/>
    <property type="molecule type" value="Genomic_DNA"/>
</dbReference>
<feature type="transmembrane region" description="Helical" evidence="1">
    <location>
        <begin position="75"/>
        <end position="95"/>
    </location>
</feature>
<accession>A0ABV9SYK9</accession>
<name>A0ABV9SYK9_9BACT</name>
<feature type="transmembrane region" description="Helical" evidence="1">
    <location>
        <begin position="30"/>
        <end position="49"/>
    </location>
</feature>
<evidence type="ECO:0000313" key="3">
    <source>
        <dbReference type="Proteomes" id="UP001595818"/>
    </source>
</evidence>
<comment type="caution">
    <text evidence="2">The sequence shown here is derived from an EMBL/GenBank/DDBJ whole genome shotgun (WGS) entry which is preliminary data.</text>
</comment>
<keyword evidence="1" id="KW-0472">Membrane</keyword>
<keyword evidence="1" id="KW-0812">Transmembrane</keyword>
<dbReference type="RefSeq" id="WP_377062969.1">
    <property type="nucleotide sequence ID" value="NZ_JBHSJJ010000003.1"/>
</dbReference>
<dbReference type="Proteomes" id="UP001595818">
    <property type="component" value="Unassembled WGS sequence"/>
</dbReference>
<evidence type="ECO:0000313" key="2">
    <source>
        <dbReference type="EMBL" id="MFC4871474.1"/>
    </source>
</evidence>
<feature type="transmembrane region" description="Helical" evidence="1">
    <location>
        <begin position="107"/>
        <end position="129"/>
    </location>
</feature>
<dbReference type="InterPro" id="IPR025461">
    <property type="entry name" value="ABA4-like"/>
</dbReference>
<proteinExistence type="predicted"/>
<dbReference type="Pfam" id="PF14108">
    <property type="entry name" value="ABA4-like"/>
    <property type="match status" value="1"/>
</dbReference>
<gene>
    <name evidence="2" type="ORF">ACFPFU_07235</name>
</gene>
<feature type="transmembrane region" description="Helical" evidence="1">
    <location>
        <begin position="6"/>
        <end position="23"/>
    </location>
</feature>
<organism evidence="2 3">
    <name type="scientific">Negadavirga shengliensis</name>
    <dbReference type="NCBI Taxonomy" id="1389218"/>
    <lineage>
        <taxon>Bacteria</taxon>
        <taxon>Pseudomonadati</taxon>
        <taxon>Bacteroidota</taxon>
        <taxon>Cytophagia</taxon>
        <taxon>Cytophagales</taxon>
        <taxon>Cyclobacteriaceae</taxon>
        <taxon>Negadavirga</taxon>
    </lineage>
</organism>
<keyword evidence="3" id="KW-1185">Reference proteome</keyword>
<reference evidence="3" key="1">
    <citation type="journal article" date="2019" name="Int. J. Syst. Evol. Microbiol.">
        <title>The Global Catalogue of Microorganisms (GCM) 10K type strain sequencing project: providing services to taxonomists for standard genome sequencing and annotation.</title>
        <authorList>
            <consortium name="The Broad Institute Genomics Platform"/>
            <consortium name="The Broad Institute Genome Sequencing Center for Infectious Disease"/>
            <person name="Wu L."/>
            <person name="Ma J."/>
        </authorList>
    </citation>
    <scope>NUCLEOTIDE SEQUENCE [LARGE SCALE GENOMIC DNA]</scope>
    <source>
        <strain evidence="3">CGMCC 4.7466</strain>
    </source>
</reference>
<evidence type="ECO:0000256" key="1">
    <source>
        <dbReference type="SAM" id="Phobius"/>
    </source>
</evidence>
<sequence length="144" mass="16445">METIFSIASTAALFSWIVLFIFYRNKWVYVLLFSGVIFLLALLYLYFIIQGMGNGNGGGFGSLAEVATLFQKEEALLAGWIHYLAFDLFVGMWICKDAMERSINRWLVLPCLFFTFMLGPVGLLLYLIVRSVKSKTFLQSPYHV</sequence>